<proteinExistence type="predicted"/>
<reference evidence="1" key="1">
    <citation type="journal article" date="2015" name="Nature">
        <title>Complex archaea that bridge the gap between prokaryotes and eukaryotes.</title>
        <authorList>
            <person name="Spang A."/>
            <person name="Saw J.H."/>
            <person name="Jorgensen S.L."/>
            <person name="Zaremba-Niedzwiedzka K."/>
            <person name="Martijn J."/>
            <person name="Lind A.E."/>
            <person name="van Eijk R."/>
            <person name="Schleper C."/>
            <person name="Guy L."/>
            <person name="Ettema T.J."/>
        </authorList>
    </citation>
    <scope>NUCLEOTIDE SEQUENCE</scope>
</reference>
<evidence type="ECO:0000313" key="1">
    <source>
        <dbReference type="EMBL" id="KKN03976.1"/>
    </source>
</evidence>
<sequence>MKRKKNKYIKYTNEGFNVKEIFNVIRNILDSLEQIFKKFNPLLEKILLMEEVKFYYQNGTFRDLIQLLDNISREYKKLLFHVFNSEIIKVDRKT</sequence>
<dbReference type="AlphaFoldDB" id="A0A0F9PSE4"/>
<dbReference type="EMBL" id="LAZR01004974">
    <property type="protein sequence ID" value="KKN03976.1"/>
    <property type="molecule type" value="Genomic_DNA"/>
</dbReference>
<accession>A0A0F9PSE4</accession>
<organism evidence="1">
    <name type="scientific">marine sediment metagenome</name>
    <dbReference type="NCBI Taxonomy" id="412755"/>
    <lineage>
        <taxon>unclassified sequences</taxon>
        <taxon>metagenomes</taxon>
        <taxon>ecological metagenomes</taxon>
    </lineage>
</organism>
<gene>
    <name evidence="1" type="ORF">LCGC14_1102280</name>
</gene>
<protein>
    <submittedName>
        <fullName evidence="1">Uncharacterized protein</fullName>
    </submittedName>
</protein>
<name>A0A0F9PSE4_9ZZZZ</name>
<comment type="caution">
    <text evidence="1">The sequence shown here is derived from an EMBL/GenBank/DDBJ whole genome shotgun (WGS) entry which is preliminary data.</text>
</comment>